<sequence length="75" mass="9157">MIFNIKIKISIYLLLYYIHKYLYKYNNLIFNLYYFYIFLKIFTLELKIMMQLFKSKNLQRLGLCVSKLGIGEALI</sequence>
<keyword evidence="1" id="KW-1133">Transmembrane helix</keyword>
<keyword evidence="1" id="KW-0812">Transmembrane</keyword>
<organism evidence="2">
    <name type="scientific">Acinetobacter baumannii</name>
    <dbReference type="NCBI Taxonomy" id="470"/>
    <lineage>
        <taxon>Bacteria</taxon>
        <taxon>Pseudomonadati</taxon>
        <taxon>Pseudomonadota</taxon>
        <taxon>Gammaproteobacteria</taxon>
        <taxon>Moraxellales</taxon>
        <taxon>Moraxellaceae</taxon>
        <taxon>Acinetobacter</taxon>
        <taxon>Acinetobacter calcoaceticus/baumannii complex</taxon>
    </lineage>
</organism>
<dbReference type="AlphaFoldDB" id="A0A6F8TLP4"/>
<dbReference type="EMBL" id="AP022836">
    <property type="protein sequence ID" value="BCB01333.1"/>
    <property type="molecule type" value="Genomic_DNA"/>
</dbReference>
<name>A0A6F8TLP4_ACIBA</name>
<proteinExistence type="predicted"/>
<evidence type="ECO:0000256" key="1">
    <source>
        <dbReference type="SAM" id="Phobius"/>
    </source>
</evidence>
<feature type="transmembrane region" description="Helical" evidence="1">
    <location>
        <begin position="32"/>
        <end position="50"/>
    </location>
</feature>
<accession>A0A6F8TLP4</accession>
<evidence type="ECO:0000313" key="2">
    <source>
        <dbReference type="EMBL" id="BCB01333.1"/>
    </source>
</evidence>
<protein>
    <submittedName>
        <fullName evidence="2">Uncharacterized protein</fullName>
    </submittedName>
</protein>
<gene>
    <name evidence="2" type="ORF">ATCC19606_36680</name>
</gene>
<keyword evidence="1" id="KW-0472">Membrane</keyword>
<reference evidence="2" key="1">
    <citation type="submission" date="2020-03" db="EMBL/GenBank/DDBJ databases">
        <title>Complete genome sequence of Acinetobacter baumannii ATCC19606T, which is a model strain for tolerization of antimicrobial agents.</title>
        <authorList>
            <person name="Tsubouchi T."/>
            <person name="Suzuki M."/>
            <person name="Niki M."/>
            <person name="Oinuma K."/>
            <person name="Niki M."/>
            <person name="Shibayama K."/>
            <person name="Kakeya H."/>
            <person name="Kaneko Y."/>
        </authorList>
    </citation>
    <scope>NUCLEOTIDE SEQUENCE</scope>
    <source>
        <strain evidence="2">ATCC19606</strain>
    </source>
</reference>